<name>A8RZX5_ENTBW</name>
<gene>
    <name evidence="2" type="ORF">CLOBOL_05521</name>
</gene>
<dbReference type="HOGENOM" id="CLU_1101389_0_0_9"/>
<feature type="coiled-coil region" evidence="1">
    <location>
        <begin position="104"/>
        <end position="134"/>
    </location>
</feature>
<comment type="caution">
    <text evidence="2">The sequence shown here is derived from an EMBL/GenBank/DDBJ whole genome shotgun (WGS) entry which is preliminary data.</text>
</comment>
<reference evidence="2 3" key="1">
    <citation type="submission" date="2007-08" db="EMBL/GenBank/DDBJ databases">
        <authorList>
            <person name="Fulton L."/>
            <person name="Clifton S."/>
            <person name="Fulton B."/>
            <person name="Xu J."/>
            <person name="Minx P."/>
            <person name="Pepin K.H."/>
            <person name="Johnson M."/>
            <person name="Thiruvilangam P."/>
            <person name="Bhonagiri V."/>
            <person name="Nash W.E."/>
            <person name="Mardis E.R."/>
            <person name="Wilson R.K."/>
        </authorList>
    </citation>
    <scope>NUCLEOTIDE SEQUENCE [LARGE SCALE GENOMIC DNA]</scope>
    <source>
        <strain evidence="3">ATCC BAA-613 / DSM 15670 / CCUG 46953 / JCM 12243 / WAL 16351</strain>
    </source>
</reference>
<dbReference type="AlphaFoldDB" id="A8RZX5"/>
<keyword evidence="1" id="KW-0175">Coiled coil</keyword>
<sequence length="252" mass="29174">MEYRRMSEEMSSQEVHLLMKVLIPEAEVKSYDRCRDTNCIDVTYCLYGQERVITFYEDDIENALDDVEMEGEKYYRIYMIANGYSCLWKTESQMELGAWIMKAGRDIEERLKKQEEKDKELQALQKRADTILEEVLEDADAEVVRDKLLEFQKVELQVRGRMKHTGYVLGASDAAEMIHKTEGAIEVLDLVTELEILVREYRDIQSLLSVFGDGIKESLGEYDVTNGVYAIAKAMEARNTAFQELFVKIVGE</sequence>
<dbReference type="Proteomes" id="UP000005396">
    <property type="component" value="Unassembled WGS sequence"/>
</dbReference>
<protein>
    <submittedName>
        <fullName evidence="2">Uncharacterized protein</fullName>
    </submittedName>
</protein>
<evidence type="ECO:0000313" key="3">
    <source>
        <dbReference type="Proteomes" id="UP000005396"/>
    </source>
</evidence>
<dbReference type="EMBL" id="ABCC02000041">
    <property type="protein sequence ID" value="EDP14129.1"/>
    <property type="molecule type" value="Genomic_DNA"/>
</dbReference>
<evidence type="ECO:0000313" key="2">
    <source>
        <dbReference type="EMBL" id="EDP14129.1"/>
    </source>
</evidence>
<proteinExistence type="predicted"/>
<evidence type="ECO:0000256" key="1">
    <source>
        <dbReference type="SAM" id="Coils"/>
    </source>
</evidence>
<dbReference type="PaxDb" id="411902-CLOBOL_05521"/>
<reference evidence="2 3" key="2">
    <citation type="submission" date="2007-09" db="EMBL/GenBank/DDBJ databases">
        <title>Draft genome sequence of Clostridium bolteae (ATCC BAA-613).</title>
        <authorList>
            <person name="Sudarsanam P."/>
            <person name="Ley R."/>
            <person name="Guruge J."/>
            <person name="Turnbaugh P.J."/>
            <person name="Mahowald M."/>
            <person name="Liep D."/>
            <person name="Gordon J."/>
        </authorList>
    </citation>
    <scope>NUCLEOTIDE SEQUENCE [LARGE SCALE GENOMIC DNA]</scope>
    <source>
        <strain evidence="3">ATCC BAA-613 / DSM 15670 / CCUG 46953 / JCM 12243 / WAL 16351</strain>
    </source>
</reference>
<accession>A8RZX5</accession>
<organism evidence="2 3">
    <name type="scientific">Enterocloster bolteae (strain ATCC BAA-613 / DSM 15670 / CCUG 46953 / JCM 12243 / WAL 16351)</name>
    <name type="common">Clostridium bolteae</name>
    <dbReference type="NCBI Taxonomy" id="411902"/>
    <lineage>
        <taxon>Bacteria</taxon>
        <taxon>Bacillati</taxon>
        <taxon>Bacillota</taxon>
        <taxon>Clostridia</taxon>
        <taxon>Lachnospirales</taxon>
        <taxon>Lachnospiraceae</taxon>
        <taxon>Enterocloster</taxon>
    </lineage>
</organism>
<dbReference type="eggNOG" id="ENOG50327VK">
    <property type="taxonomic scope" value="Bacteria"/>
</dbReference>